<dbReference type="InterPro" id="IPR036390">
    <property type="entry name" value="WH_DNA-bd_sf"/>
</dbReference>
<dbReference type="EMBL" id="JGZP01000024">
    <property type="protein sequence ID" value="KFI94274.1"/>
    <property type="molecule type" value="Genomic_DNA"/>
</dbReference>
<dbReference type="Pfam" id="PF00480">
    <property type="entry name" value="ROK"/>
    <property type="match status" value="1"/>
</dbReference>
<comment type="caution">
    <text evidence="2">The sequence shown here is derived from an EMBL/GenBank/DDBJ whole genome shotgun (WGS) entry which is preliminary data.</text>
</comment>
<evidence type="ECO:0000313" key="3">
    <source>
        <dbReference type="Proteomes" id="UP000029004"/>
    </source>
</evidence>
<dbReference type="eggNOG" id="COG1940">
    <property type="taxonomic scope" value="Bacteria"/>
</dbReference>
<organism evidence="2 3">
    <name type="scientific">Bifidobacterium stellenboschense</name>
    <dbReference type="NCBI Taxonomy" id="762211"/>
    <lineage>
        <taxon>Bacteria</taxon>
        <taxon>Bacillati</taxon>
        <taxon>Actinomycetota</taxon>
        <taxon>Actinomycetes</taxon>
        <taxon>Bifidobacteriales</taxon>
        <taxon>Bifidobacteriaceae</taxon>
        <taxon>Bifidobacterium</taxon>
    </lineage>
</organism>
<dbReference type="STRING" id="762211.BSTEL_2146"/>
<dbReference type="EC" id="2.7.1.2" evidence="2"/>
<dbReference type="Gene3D" id="1.10.10.10">
    <property type="entry name" value="Winged helix-like DNA-binding domain superfamily/Winged helix DNA-binding domain"/>
    <property type="match status" value="1"/>
</dbReference>
<evidence type="ECO:0000313" key="2">
    <source>
        <dbReference type="EMBL" id="KFI94274.1"/>
    </source>
</evidence>
<gene>
    <name evidence="2" type="ORF">BSTEL_2146</name>
</gene>
<dbReference type="InterPro" id="IPR036388">
    <property type="entry name" value="WH-like_DNA-bd_sf"/>
</dbReference>
<comment type="similarity">
    <text evidence="1">Belongs to the ROK (NagC/XylR) family.</text>
</comment>
<dbReference type="InterPro" id="IPR000600">
    <property type="entry name" value="ROK"/>
</dbReference>
<dbReference type="PANTHER" id="PTHR18964">
    <property type="entry name" value="ROK (REPRESSOR, ORF, KINASE) FAMILY"/>
    <property type="match status" value="1"/>
</dbReference>
<evidence type="ECO:0000256" key="1">
    <source>
        <dbReference type="ARBA" id="ARBA00006479"/>
    </source>
</evidence>
<keyword evidence="2" id="KW-0808">Transferase</keyword>
<dbReference type="PANTHER" id="PTHR18964:SF173">
    <property type="entry name" value="GLUCOKINASE"/>
    <property type="match status" value="1"/>
</dbReference>
<dbReference type="Proteomes" id="UP000029004">
    <property type="component" value="Unassembled WGS sequence"/>
</dbReference>
<proteinExistence type="inferred from homology"/>
<dbReference type="GO" id="GO:0004340">
    <property type="term" value="F:glucokinase activity"/>
    <property type="evidence" value="ECO:0007669"/>
    <property type="project" value="UniProtKB-EC"/>
</dbReference>
<dbReference type="SUPFAM" id="SSF53067">
    <property type="entry name" value="Actin-like ATPase domain"/>
    <property type="match status" value="1"/>
</dbReference>
<name>A0A087DFH4_9BIFI</name>
<dbReference type="SUPFAM" id="SSF46785">
    <property type="entry name" value="Winged helix' DNA-binding domain"/>
    <property type="match status" value="1"/>
</dbReference>
<sequence length="424" mass="44452">MLTVMNKSAKQPELGDGAVTLLTQLRIHGPMTRSEIGAATGWARPTVNRRIEELESIDIVRPLSMPSPTGGRPAQGFTFDASCAVVLAIDIATTATTIALCDLDGAPTAIRTVEAGAEDEPGRTLDLIGAAADALLNGTDDDGKRDTAGATGPADTDASRRQYRLCAVSVAVTTRVETVTGNIIQAPVMRHWENHNLRDHFSERYHVPAFVENDANARALCKAHQMAADGERMVADLLYIHAGMGLGAGIISNGEIMHGAFGGAGDIGHIHVFGGIGAESPCRCGNLGCVEATAGGWAVLQTLQDAGRPAHTLTDVVDLAAHGDVETVRLVRQAGRLIGDVVSACVNMLNPSCIVVGGELSHCGELLMSGVRERVWARAQPLAAAPLRIESCDDEARTGIVGLAYAAIDQGLTSADFLRGFARD</sequence>
<keyword evidence="3" id="KW-1185">Reference proteome</keyword>
<dbReference type="InterPro" id="IPR043129">
    <property type="entry name" value="ATPase_NBD"/>
</dbReference>
<dbReference type="AlphaFoldDB" id="A0A087DFH4"/>
<dbReference type="Gene3D" id="3.30.420.40">
    <property type="match status" value="2"/>
</dbReference>
<reference evidence="2 3" key="1">
    <citation type="submission" date="2014-03" db="EMBL/GenBank/DDBJ databases">
        <title>Genomics of Bifidobacteria.</title>
        <authorList>
            <person name="Ventura M."/>
            <person name="Milani C."/>
            <person name="Lugli G.A."/>
        </authorList>
    </citation>
    <scope>NUCLEOTIDE SEQUENCE [LARGE SCALE GENOMIC DNA]</scope>
    <source>
        <strain evidence="2 3">DSM 23968</strain>
    </source>
</reference>
<accession>A0A087DFH4</accession>
<protein>
    <submittedName>
        <fullName evidence="2">ROK family transcriptional regulator</fullName>
        <ecNumber evidence="2">2.7.1.2</ecNumber>
    </submittedName>
</protein>